<evidence type="ECO:0000256" key="2">
    <source>
        <dbReference type="ARBA" id="ARBA00022741"/>
    </source>
</evidence>
<dbReference type="PANTHER" id="PTHR24220">
    <property type="entry name" value="IMPORT ATP-BINDING PROTEIN"/>
    <property type="match status" value="1"/>
</dbReference>
<keyword evidence="3 5" id="KW-0067">ATP-binding</keyword>
<dbReference type="Gene3D" id="3.40.50.300">
    <property type="entry name" value="P-loop containing nucleotide triphosphate hydrolases"/>
    <property type="match status" value="1"/>
</dbReference>
<dbReference type="GO" id="GO:0005524">
    <property type="term" value="F:ATP binding"/>
    <property type="evidence" value="ECO:0007669"/>
    <property type="project" value="UniProtKB-KW"/>
</dbReference>
<gene>
    <name evidence="5" type="ORF">SAMN02745244_03620</name>
</gene>
<evidence type="ECO:0000256" key="3">
    <source>
        <dbReference type="ARBA" id="ARBA00022840"/>
    </source>
</evidence>
<organism evidence="5 6">
    <name type="scientific">Tessaracoccus bendigoensis DSM 12906</name>
    <dbReference type="NCBI Taxonomy" id="1123357"/>
    <lineage>
        <taxon>Bacteria</taxon>
        <taxon>Bacillati</taxon>
        <taxon>Actinomycetota</taxon>
        <taxon>Actinomycetes</taxon>
        <taxon>Propionibacteriales</taxon>
        <taxon>Propionibacteriaceae</taxon>
        <taxon>Tessaracoccus</taxon>
    </lineage>
</organism>
<dbReference type="FunFam" id="3.40.50.300:FF:000032">
    <property type="entry name" value="Export ABC transporter ATP-binding protein"/>
    <property type="match status" value="1"/>
</dbReference>
<dbReference type="Pfam" id="PF00005">
    <property type="entry name" value="ABC_tran"/>
    <property type="match status" value="1"/>
</dbReference>
<feature type="domain" description="ABC transporter" evidence="4">
    <location>
        <begin position="8"/>
        <end position="226"/>
    </location>
</feature>
<evidence type="ECO:0000256" key="1">
    <source>
        <dbReference type="ARBA" id="ARBA00022448"/>
    </source>
</evidence>
<dbReference type="AlphaFoldDB" id="A0A1M6NEM7"/>
<dbReference type="GO" id="GO:0022857">
    <property type="term" value="F:transmembrane transporter activity"/>
    <property type="evidence" value="ECO:0007669"/>
    <property type="project" value="UniProtKB-ARBA"/>
</dbReference>
<evidence type="ECO:0000259" key="4">
    <source>
        <dbReference type="PROSITE" id="PS50893"/>
    </source>
</evidence>
<sequence>MTTPVISLREVSVTYPGPPPVHALVGANVAILPGEYVTVVGPSGSGKSTFLNIVGLLDEPTSGTYELNGSDTSTLTEKERTGLRGHDIGFVFQSFHLLNYRSAVENVELALLYNSTDPSRRTELALSALHQVGLDHRVNSLPNQLSGGERQRVAIARAIVGNPSVVLCDEPTGNLDSRTAKDVLDILRDLHQQGLTIIVITHDPGVAAQGRRTLRITDGHLREESA</sequence>
<dbReference type="InterPro" id="IPR003593">
    <property type="entry name" value="AAA+_ATPase"/>
</dbReference>
<accession>A0A1M6NEM7</accession>
<dbReference type="InterPro" id="IPR003439">
    <property type="entry name" value="ABC_transporter-like_ATP-bd"/>
</dbReference>
<evidence type="ECO:0000313" key="5">
    <source>
        <dbReference type="EMBL" id="SHJ94137.1"/>
    </source>
</evidence>
<dbReference type="CDD" id="cd03255">
    <property type="entry name" value="ABC_MJ0796_LolCDE_FtsE"/>
    <property type="match status" value="1"/>
</dbReference>
<dbReference type="GO" id="GO:0098796">
    <property type="term" value="C:membrane protein complex"/>
    <property type="evidence" value="ECO:0007669"/>
    <property type="project" value="UniProtKB-ARBA"/>
</dbReference>
<dbReference type="OrthoDB" id="3176024at2"/>
<keyword evidence="6" id="KW-1185">Reference proteome</keyword>
<protein>
    <submittedName>
        <fullName evidence="5">Putative ABC transport system ATP-binding protein</fullName>
    </submittedName>
</protein>
<proteinExistence type="predicted"/>
<dbReference type="SMART" id="SM00382">
    <property type="entry name" value="AAA"/>
    <property type="match status" value="1"/>
</dbReference>
<dbReference type="GO" id="GO:0005886">
    <property type="term" value="C:plasma membrane"/>
    <property type="evidence" value="ECO:0007669"/>
    <property type="project" value="TreeGrafter"/>
</dbReference>
<name>A0A1M6NEM7_9ACTN</name>
<dbReference type="PROSITE" id="PS00211">
    <property type="entry name" value="ABC_TRANSPORTER_1"/>
    <property type="match status" value="1"/>
</dbReference>
<dbReference type="InterPro" id="IPR027417">
    <property type="entry name" value="P-loop_NTPase"/>
</dbReference>
<dbReference type="PROSITE" id="PS50893">
    <property type="entry name" value="ABC_TRANSPORTER_2"/>
    <property type="match status" value="1"/>
</dbReference>
<dbReference type="Proteomes" id="UP000184512">
    <property type="component" value="Unassembled WGS sequence"/>
</dbReference>
<keyword evidence="1" id="KW-0813">Transport</keyword>
<dbReference type="InterPro" id="IPR015854">
    <property type="entry name" value="ABC_transpr_LolD-like"/>
</dbReference>
<dbReference type="STRING" id="1123357.SAMN02745244_03620"/>
<keyword evidence="2" id="KW-0547">Nucleotide-binding</keyword>
<dbReference type="GO" id="GO:0016887">
    <property type="term" value="F:ATP hydrolysis activity"/>
    <property type="evidence" value="ECO:0007669"/>
    <property type="project" value="InterPro"/>
</dbReference>
<dbReference type="InterPro" id="IPR017871">
    <property type="entry name" value="ABC_transporter-like_CS"/>
</dbReference>
<reference evidence="5 6" key="1">
    <citation type="submission" date="2016-11" db="EMBL/GenBank/DDBJ databases">
        <authorList>
            <person name="Jaros S."/>
            <person name="Januszkiewicz K."/>
            <person name="Wedrychowicz H."/>
        </authorList>
    </citation>
    <scope>NUCLEOTIDE SEQUENCE [LARGE SCALE GENOMIC DNA]</scope>
    <source>
        <strain evidence="5 6">DSM 12906</strain>
    </source>
</reference>
<evidence type="ECO:0000313" key="6">
    <source>
        <dbReference type="Proteomes" id="UP000184512"/>
    </source>
</evidence>
<dbReference type="RefSeq" id="WP_073191315.1">
    <property type="nucleotide sequence ID" value="NZ_FQZG01000113.1"/>
</dbReference>
<dbReference type="PANTHER" id="PTHR24220:SF86">
    <property type="entry name" value="ABC TRANSPORTER ABCH.1"/>
    <property type="match status" value="1"/>
</dbReference>
<dbReference type="InterPro" id="IPR017911">
    <property type="entry name" value="MacB-like_ATP-bd"/>
</dbReference>
<dbReference type="SUPFAM" id="SSF52540">
    <property type="entry name" value="P-loop containing nucleoside triphosphate hydrolases"/>
    <property type="match status" value="1"/>
</dbReference>
<dbReference type="EMBL" id="FQZG01000113">
    <property type="protein sequence ID" value="SHJ94137.1"/>
    <property type="molecule type" value="Genomic_DNA"/>
</dbReference>